<evidence type="ECO:0000259" key="9">
    <source>
        <dbReference type="Pfam" id="PF25198"/>
    </source>
</evidence>
<comment type="caution">
    <text evidence="10">The sequence shown here is derived from an EMBL/GenBank/DDBJ whole genome shotgun (WGS) entry which is preliminary data.</text>
</comment>
<dbReference type="InterPro" id="IPR057336">
    <property type="entry name" value="GerAC_N"/>
</dbReference>
<dbReference type="EMBL" id="JAUSSU010000008">
    <property type="protein sequence ID" value="MDQ0114499.1"/>
    <property type="molecule type" value="Genomic_DNA"/>
</dbReference>
<keyword evidence="6" id="KW-0564">Palmitate</keyword>
<feature type="domain" description="Spore germination protein N-terminal" evidence="9">
    <location>
        <begin position="25"/>
        <end position="180"/>
    </location>
</feature>
<feature type="domain" description="Spore germination GerAC-like C-terminal" evidence="8">
    <location>
        <begin position="212"/>
        <end position="380"/>
    </location>
</feature>
<organism evidence="10 11">
    <name type="scientific">Paenibacillus harenae</name>
    <dbReference type="NCBI Taxonomy" id="306543"/>
    <lineage>
        <taxon>Bacteria</taxon>
        <taxon>Bacillati</taxon>
        <taxon>Bacillota</taxon>
        <taxon>Bacilli</taxon>
        <taxon>Bacillales</taxon>
        <taxon>Paenibacillaceae</taxon>
        <taxon>Paenibacillus</taxon>
    </lineage>
</organism>
<reference evidence="10 11" key="1">
    <citation type="submission" date="2023-07" db="EMBL/GenBank/DDBJ databases">
        <title>Sorghum-associated microbial communities from plants grown in Nebraska, USA.</title>
        <authorList>
            <person name="Schachtman D."/>
        </authorList>
    </citation>
    <scope>NUCLEOTIDE SEQUENCE [LARGE SCALE GENOMIC DNA]</scope>
    <source>
        <strain evidence="10 11">CC482</strain>
    </source>
</reference>
<keyword evidence="4" id="KW-0732">Signal</keyword>
<dbReference type="InterPro" id="IPR038501">
    <property type="entry name" value="Spore_GerAC_C_sf"/>
</dbReference>
<dbReference type="Gene3D" id="3.30.300.210">
    <property type="entry name" value="Nutrient germinant receptor protein C, domain 3"/>
    <property type="match status" value="1"/>
</dbReference>
<evidence type="ECO:0000256" key="3">
    <source>
        <dbReference type="ARBA" id="ARBA00022544"/>
    </source>
</evidence>
<evidence type="ECO:0000256" key="5">
    <source>
        <dbReference type="ARBA" id="ARBA00023136"/>
    </source>
</evidence>
<dbReference type="Proteomes" id="UP001229346">
    <property type="component" value="Unassembled WGS sequence"/>
</dbReference>
<dbReference type="InterPro" id="IPR008844">
    <property type="entry name" value="Spore_GerAC-like"/>
</dbReference>
<dbReference type="PANTHER" id="PTHR35789">
    <property type="entry name" value="SPORE GERMINATION PROTEIN B3"/>
    <property type="match status" value="1"/>
</dbReference>
<evidence type="ECO:0000256" key="6">
    <source>
        <dbReference type="ARBA" id="ARBA00023139"/>
    </source>
</evidence>
<keyword evidence="11" id="KW-1185">Reference proteome</keyword>
<dbReference type="InterPro" id="IPR046953">
    <property type="entry name" value="Spore_GerAC-like_C"/>
</dbReference>
<accession>A0ABT9U4D2</accession>
<evidence type="ECO:0000256" key="7">
    <source>
        <dbReference type="ARBA" id="ARBA00023288"/>
    </source>
</evidence>
<dbReference type="NCBIfam" id="TIGR02887">
    <property type="entry name" value="spore_ger_x_C"/>
    <property type="match status" value="1"/>
</dbReference>
<evidence type="ECO:0000313" key="11">
    <source>
        <dbReference type="Proteomes" id="UP001229346"/>
    </source>
</evidence>
<evidence type="ECO:0000256" key="2">
    <source>
        <dbReference type="ARBA" id="ARBA00007886"/>
    </source>
</evidence>
<evidence type="ECO:0000313" key="10">
    <source>
        <dbReference type="EMBL" id="MDQ0114499.1"/>
    </source>
</evidence>
<dbReference type="Pfam" id="PF05504">
    <property type="entry name" value="Spore_GerAC"/>
    <property type="match status" value="1"/>
</dbReference>
<dbReference type="PANTHER" id="PTHR35789:SF1">
    <property type="entry name" value="SPORE GERMINATION PROTEIN B3"/>
    <property type="match status" value="1"/>
</dbReference>
<comment type="subcellular location">
    <subcellularLocation>
        <location evidence="1">Membrane</location>
        <topology evidence="1">Lipid-anchor</topology>
    </subcellularLocation>
</comment>
<name>A0ABT9U4D2_PAEHA</name>
<dbReference type="RefSeq" id="WP_307205868.1">
    <property type="nucleotide sequence ID" value="NZ_JAUSSU010000008.1"/>
</dbReference>
<gene>
    <name evidence="10" type="ORF">J2T15_003955</name>
</gene>
<proteinExistence type="inferred from homology"/>
<protein>
    <submittedName>
        <fullName evidence="10">Spore germination protein KC</fullName>
    </submittedName>
</protein>
<evidence type="ECO:0000256" key="4">
    <source>
        <dbReference type="ARBA" id="ARBA00022729"/>
    </source>
</evidence>
<dbReference type="PROSITE" id="PS51257">
    <property type="entry name" value="PROKAR_LIPOPROTEIN"/>
    <property type="match status" value="1"/>
</dbReference>
<sequence>MNLRRISFSWLTVFLMLALLTGCWDRTEMDELAFIMASGIDLADDGQVEVTLQIALPTGIPSSLTTGGKAKKPVLVVSAKGKDGMEALGKLQQQLSRRINLGHRGVFVFGEKYARNGIVEAVDTLLRSPESRFNSFILTSSGTTAKEILNSPYQLESIPSIGISNMQDNDFSFSVKTDKFIEMSASLEVSAVTGAIRTINKKTDNETFMIDKSAVYRKNKLVGFLSGKELKAFRLFKGNFNGMRFTVQMEPPKESYKGTVAIQLLQAKTKIRTRIRNGMPEIAVALKATAQIMANDTPTDFNKETNLHSLEKKFSEEMQKEMTSMISRTQNKFKADIVGFGREIHIEHPYFWKKAKSVWADLYTKVPVSVKVDITIERIGRTQAHPNVQAK</sequence>
<evidence type="ECO:0000256" key="1">
    <source>
        <dbReference type="ARBA" id="ARBA00004635"/>
    </source>
</evidence>
<evidence type="ECO:0000259" key="8">
    <source>
        <dbReference type="Pfam" id="PF05504"/>
    </source>
</evidence>
<keyword evidence="7" id="KW-0449">Lipoprotein</keyword>
<comment type="similarity">
    <text evidence="2">Belongs to the GerABKC lipoprotein family.</text>
</comment>
<dbReference type="Pfam" id="PF25198">
    <property type="entry name" value="Spore_GerAC_N"/>
    <property type="match status" value="1"/>
</dbReference>
<dbReference type="Gene3D" id="6.20.190.10">
    <property type="entry name" value="Nutrient germinant receptor protein C, domain 1"/>
    <property type="match status" value="1"/>
</dbReference>
<keyword evidence="5" id="KW-0472">Membrane</keyword>
<keyword evidence="3" id="KW-0309">Germination</keyword>